<dbReference type="EC" id="2.7.7.49" evidence="1"/>
<evidence type="ECO:0000256" key="3">
    <source>
        <dbReference type="ARBA" id="ARBA00022679"/>
    </source>
</evidence>
<dbReference type="GO" id="GO:0003676">
    <property type="term" value="F:nucleic acid binding"/>
    <property type="evidence" value="ECO:0007669"/>
    <property type="project" value="InterPro"/>
</dbReference>
<dbReference type="Gene3D" id="3.10.20.370">
    <property type="match status" value="2"/>
</dbReference>
<dbReference type="GO" id="GO:0042575">
    <property type="term" value="C:DNA polymerase complex"/>
    <property type="evidence" value="ECO:0007669"/>
    <property type="project" value="UniProtKB-ARBA"/>
</dbReference>
<keyword evidence="3" id="KW-0808">Transferase</keyword>
<dbReference type="InterPro" id="IPR000477">
    <property type="entry name" value="RT_dom"/>
</dbReference>
<dbReference type="InterPro" id="IPR036397">
    <property type="entry name" value="RNaseH_sf"/>
</dbReference>
<dbReference type="Gene3D" id="3.30.70.270">
    <property type="match status" value="4"/>
</dbReference>
<feature type="domain" description="Reverse transcriptase" evidence="10">
    <location>
        <begin position="423"/>
        <end position="601"/>
    </location>
</feature>
<organism evidence="12 13">
    <name type="scientific">Araneus ventricosus</name>
    <name type="common">Orbweaver spider</name>
    <name type="synonym">Epeira ventricosa</name>
    <dbReference type="NCBI Taxonomy" id="182803"/>
    <lineage>
        <taxon>Eukaryota</taxon>
        <taxon>Metazoa</taxon>
        <taxon>Ecdysozoa</taxon>
        <taxon>Arthropoda</taxon>
        <taxon>Chelicerata</taxon>
        <taxon>Arachnida</taxon>
        <taxon>Araneae</taxon>
        <taxon>Araneomorphae</taxon>
        <taxon>Entelegynae</taxon>
        <taxon>Araneoidea</taxon>
        <taxon>Araneidae</taxon>
        <taxon>Araneus</taxon>
    </lineage>
</organism>
<dbReference type="PANTHER" id="PTHR37984:SF5">
    <property type="entry name" value="PROTEIN NYNRIN-LIKE"/>
    <property type="match status" value="1"/>
</dbReference>
<dbReference type="InterPro" id="IPR050951">
    <property type="entry name" value="Retrovirus_Pol_polyprotein"/>
</dbReference>
<dbReference type="FunFam" id="3.30.420.10:FF:000032">
    <property type="entry name" value="Retrovirus-related Pol polyprotein from transposon 297-like Protein"/>
    <property type="match status" value="1"/>
</dbReference>
<evidence type="ECO:0000256" key="5">
    <source>
        <dbReference type="ARBA" id="ARBA00022722"/>
    </source>
</evidence>
<dbReference type="InterPro" id="IPR012337">
    <property type="entry name" value="RNaseH-like_sf"/>
</dbReference>
<evidence type="ECO:0000256" key="9">
    <source>
        <dbReference type="ARBA" id="ARBA00023268"/>
    </source>
</evidence>
<dbReference type="EMBL" id="BGPR01007830">
    <property type="protein sequence ID" value="GBN29849.1"/>
    <property type="molecule type" value="Genomic_DNA"/>
</dbReference>
<keyword evidence="13" id="KW-1185">Reference proteome</keyword>
<proteinExistence type="predicted"/>
<evidence type="ECO:0000313" key="12">
    <source>
        <dbReference type="EMBL" id="GBN29849.1"/>
    </source>
</evidence>
<dbReference type="InterPro" id="IPR043128">
    <property type="entry name" value="Rev_trsase/Diguanyl_cyclase"/>
</dbReference>
<dbReference type="CDD" id="cd01647">
    <property type="entry name" value="RT_LTR"/>
    <property type="match status" value="2"/>
</dbReference>
<dbReference type="Gene3D" id="3.30.420.10">
    <property type="entry name" value="Ribonuclease H-like superfamily/Ribonuclease H"/>
    <property type="match status" value="1"/>
</dbReference>
<name>A0A4Y2MTI2_ARAVE</name>
<protein>
    <recommendedName>
        <fullName evidence="1">RNA-directed DNA polymerase</fullName>
        <ecNumber evidence="1">2.7.7.49</ecNumber>
    </recommendedName>
</protein>
<dbReference type="CDD" id="cd09274">
    <property type="entry name" value="RNase_HI_RT_Ty3"/>
    <property type="match status" value="1"/>
</dbReference>
<dbReference type="GO" id="GO:0015074">
    <property type="term" value="P:DNA integration"/>
    <property type="evidence" value="ECO:0007669"/>
    <property type="project" value="InterPro"/>
</dbReference>
<dbReference type="GO" id="GO:0003964">
    <property type="term" value="F:RNA-directed DNA polymerase activity"/>
    <property type="evidence" value="ECO:0007669"/>
    <property type="project" value="UniProtKB-KW"/>
</dbReference>
<dbReference type="Pfam" id="PF17921">
    <property type="entry name" value="Integrase_H2C2"/>
    <property type="match status" value="1"/>
</dbReference>
<comment type="caution">
    <text evidence="12">The sequence shown here is derived from an EMBL/GenBank/DDBJ whole genome shotgun (WGS) entry which is preliminary data.</text>
</comment>
<dbReference type="GO" id="GO:0006508">
    <property type="term" value="P:proteolysis"/>
    <property type="evidence" value="ECO:0007669"/>
    <property type="project" value="UniProtKB-KW"/>
</dbReference>
<reference evidence="12 13" key="1">
    <citation type="journal article" date="2019" name="Sci. Rep.">
        <title>Orb-weaving spider Araneus ventricosus genome elucidates the spidroin gene catalogue.</title>
        <authorList>
            <person name="Kono N."/>
            <person name="Nakamura H."/>
            <person name="Ohtoshi R."/>
            <person name="Moran D.A.P."/>
            <person name="Shinohara A."/>
            <person name="Yoshida Y."/>
            <person name="Fujiwara M."/>
            <person name="Mori M."/>
            <person name="Tomita M."/>
            <person name="Arakawa K."/>
        </authorList>
    </citation>
    <scope>NUCLEOTIDE SEQUENCE [LARGE SCALE GENOMIC DNA]</scope>
</reference>
<dbReference type="InterPro" id="IPR041577">
    <property type="entry name" value="RT_RNaseH_2"/>
</dbReference>
<dbReference type="Proteomes" id="UP000499080">
    <property type="component" value="Unassembled WGS sequence"/>
</dbReference>
<sequence length="1273" mass="146234">MHHIQTKGAPVFAKARRLAPDRLKIAKMEFQQMLDLGHVRPSSSNYASPLHMVPKKGSLYWRPVGDYRALNAQTVKDRYPIPCIVDFTSELHGSKIFSHIDLVKAFHQIPIAPEDIPKTAIITPFGLFESTRMQFGLCNASATFQRFVDEVTRDLDGVYSFIDDILIASKSPQEHMLHLRALFERLCYYGLTINHSKCKFGESSLEFLGYQILENGLQPLPDRVEAIQKFPMPKNLTQLRRFLGMYNFYRRFIPRAAHILAPLNKFLEGHQNKRKSLHPSKKTENTLQWTEETEKAFTLAKQAHVDATLLKYPIPGAQLSLWTDASDLAIGSSLMQLSGDKWEPIAFLSMKLSKSQRNWSTYDRELYAIYASIKKFRHMLEDQTVKHNVMHHIQTKGAPVFAKARRLAPDRLKIAKMEFQQMLDLGHVRPSSSNYASPLHMVPKKGSLYWRPVGDYRALNAQTVKDRYPIPCIVDFTSELHGSKIFSHIDLVKAFHQIPIAPEDIPKTAIITPFGLFESTRMQFGLCNASATFQRFVDEVTRDLDGVYSFIDDILIASKSPQEHMLHLRALFERLCYYGLTINHSKCKFGESSLEFLGYQILENGLQPLPDRVEAIQKFPMPKNLTQLRRFLGMYNFYRRFIPRAAHILAPLNKFLEGHQNKRKSLHPSKKTENTLQWTEETEKAFTLAKQAHVDATLLKYPIPGAQLSLWTDASDLGIGSSLMQLSGDKWEPIAFLSMKLSKSQRNWSTYDRELYAIYASIKKFRHMLEGRNFSIYTDQKPLIFAFKQKPEKCSPRQLRHLDYISQFSTDIRHVNVKNNIIADTLSRIEIDAITAPPNLDYKKIAQEQLNDSELEQLLESNSSLKLEKHYFPLEDIHLICDMSTNQPRPSIPKAYRQIVFENVHFLSHPGTSATSNLISKRFIWPKMKSDIRDRIRACTKCQRAKVFQHTKAPLSTFSEPDARFSHIHLDYIGPLPISEGKKYCLTIIDRFTRWSEVIPTVDMTAETTAHALVHGWISRFGTPLTITTDQGRYFESTLFRELTNMIGSHRIHSASYHPQSNGMIERLHRHLKSSLMAHENLKWTETLTVVLLGLRTAIKRDLNATSSQLVYGTTLRLPSDLLRDDSIVNATATPTYVSNLILMMRKLNPTNPTYHGNDKFFVNPSLKSCSHVFLRIDKVRPPLTPPYSGPHIVKSRTDKNLVIDLNGRNVTVTIDRCKPAYEFSETISPRATPKVIQNQFSNRKSQESNENISNVRITRYGRHIHFPKRLCE</sequence>
<keyword evidence="6" id="KW-0255">Endonuclease</keyword>
<dbReference type="FunFam" id="3.10.20.370:FF:000001">
    <property type="entry name" value="Retrovirus-related Pol polyprotein from transposon 17.6-like protein"/>
    <property type="match status" value="2"/>
</dbReference>
<evidence type="ECO:0000256" key="6">
    <source>
        <dbReference type="ARBA" id="ARBA00022759"/>
    </source>
</evidence>
<evidence type="ECO:0000313" key="13">
    <source>
        <dbReference type="Proteomes" id="UP000499080"/>
    </source>
</evidence>
<gene>
    <name evidence="12" type="primary">TY3B-G_580</name>
    <name evidence="12" type="ORF">AVEN_36678_1</name>
</gene>
<dbReference type="GO" id="GO:0008233">
    <property type="term" value="F:peptidase activity"/>
    <property type="evidence" value="ECO:0007669"/>
    <property type="project" value="UniProtKB-KW"/>
</dbReference>
<dbReference type="OrthoDB" id="6513537at2759"/>
<dbReference type="Gene3D" id="3.10.10.10">
    <property type="entry name" value="HIV Type 1 Reverse Transcriptase, subunit A, domain 1"/>
    <property type="match status" value="2"/>
</dbReference>
<evidence type="ECO:0000256" key="4">
    <source>
        <dbReference type="ARBA" id="ARBA00022695"/>
    </source>
</evidence>
<keyword evidence="5" id="KW-0540">Nuclease</keyword>
<keyword evidence="8" id="KW-0695">RNA-directed DNA polymerase</keyword>
<evidence type="ECO:0000256" key="2">
    <source>
        <dbReference type="ARBA" id="ARBA00022670"/>
    </source>
</evidence>
<keyword evidence="7" id="KW-0378">Hydrolase</keyword>
<dbReference type="PROSITE" id="PS50878">
    <property type="entry name" value="RT_POL"/>
    <property type="match status" value="2"/>
</dbReference>
<dbReference type="InterPro" id="IPR001584">
    <property type="entry name" value="Integrase_cat-core"/>
</dbReference>
<feature type="domain" description="Reverse transcriptase" evidence="10">
    <location>
        <begin position="34"/>
        <end position="212"/>
    </location>
</feature>
<dbReference type="Pfam" id="PF17919">
    <property type="entry name" value="RT_RNaseH_2"/>
    <property type="match status" value="2"/>
</dbReference>
<dbReference type="Pfam" id="PF00665">
    <property type="entry name" value="rve"/>
    <property type="match status" value="1"/>
</dbReference>
<dbReference type="InterPro" id="IPR041588">
    <property type="entry name" value="Integrase_H2C2"/>
</dbReference>
<evidence type="ECO:0000259" key="11">
    <source>
        <dbReference type="PROSITE" id="PS50994"/>
    </source>
</evidence>
<dbReference type="InterPro" id="IPR043502">
    <property type="entry name" value="DNA/RNA_pol_sf"/>
</dbReference>
<evidence type="ECO:0000256" key="8">
    <source>
        <dbReference type="ARBA" id="ARBA00022918"/>
    </source>
</evidence>
<keyword evidence="2" id="KW-0645">Protease</keyword>
<dbReference type="FunFam" id="3.10.10.10:FF:000007">
    <property type="entry name" value="Retrovirus-related Pol polyprotein from transposon 17.6-like Protein"/>
    <property type="match status" value="2"/>
</dbReference>
<dbReference type="PANTHER" id="PTHR37984">
    <property type="entry name" value="PROTEIN CBG26694"/>
    <property type="match status" value="1"/>
</dbReference>
<keyword evidence="9" id="KW-0511">Multifunctional enzyme</keyword>
<dbReference type="SUPFAM" id="SSF53098">
    <property type="entry name" value="Ribonuclease H-like"/>
    <property type="match status" value="1"/>
</dbReference>
<accession>A0A4Y2MTI2</accession>
<dbReference type="PROSITE" id="PS50994">
    <property type="entry name" value="INTEGRASE"/>
    <property type="match status" value="1"/>
</dbReference>
<evidence type="ECO:0000256" key="7">
    <source>
        <dbReference type="ARBA" id="ARBA00022801"/>
    </source>
</evidence>
<evidence type="ECO:0000259" key="10">
    <source>
        <dbReference type="PROSITE" id="PS50878"/>
    </source>
</evidence>
<feature type="domain" description="Integrase catalytic" evidence="11">
    <location>
        <begin position="957"/>
        <end position="1127"/>
    </location>
</feature>
<keyword evidence="4" id="KW-0548">Nucleotidyltransferase</keyword>
<dbReference type="Pfam" id="PF00078">
    <property type="entry name" value="RVT_1"/>
    <property type="match status" value="2"/>
</dbReference>
<dbReference type="SUPFAM" id="SSF56672">
    <property type="entry name" value="DNA/RNA polymerases"/>
    <property type="match status" value="2"/>
</dbReference>
<dbReference type="AlphaFoldDB" id="A0A4Y2MTI2"/>
<dbReference type="Gene3D" id="1.10.340.70">
    <property type="match status" value="1"/>
</dbReference>
<evidence type="ECO:0000256" key="1">
    <source>
        <dbReference type="ARBA" id="ARBA00012493"/>
    </source>
</evidence>
<dbReference type="GO" id="GO:0004519">
    <property type="term" value="F:endonuclease activity"/>
    <property type="evidence" value="ECO:0007669"/>
    <property type="project" value="UniProtKB-KW"/>
</dbReference>
<dbReference type="FunFam" id="3.30.70.270:FF:000020">
    <property type="entry name" value="Transposon Tf2-6 polyprotein-like Protein"/>
    <property type="match status" value="2"/>
</dbReference>